<evidence type="ECO:0000256" key="8">
    <source>
        <dbReference type="RuleBase" id="RU000417"/>
    </source>
</evidence>
<keyword evidence="4" id="KW-0680">Restriction system</keyword>
<keyword evidence="10" id="KW-1185">Reference proteome</keyword>
<dbReference type="InterPro" id="IPR050390">
    <property type="entry name" value="C5-Methyltransferase"/>
</dbReference>
<reference evidence="9 10" key="1">
    <citation type="submission" date="2015-07" db="EMBL/GenBank/DDBJ databases">
        <title>Genome analysis of myxobacterium Chondromyces crocatus Cm c5 reveals a high potential for natural compound synthesis and the genetic basis for the loss of fruiting body formation.</title>
        <authorList>
            <person name="Zaburannyi N."/>
            <person name="Bunk B."/>
            <person name="Maier J."/>
            <person name="Overmann J."/>
            <person name="Mueller R."/>
        </authorList>
    </citation>
    <scope>NUCLEOTIDE SEQUENCE [LARGE SCALE GENOMIC DNA]</scope>
    <source>
        <strain evidence="9 10">Cm c5</strain>
    </source>
</reference>
<evidence type="ECO:0000256" key="2">
    <source>
        <dbReference type="ARBA" id="ARBA00022679"/>
    </source>
</evidence>
<dbReference type="STRING" id="52.CMC5_060330"/>
<keyword evidence="3 6" id="KW-0949">S-adenosyl-L-methionine</keyword>
<evidence type="ECO:0000256" key="5">
    <source>
        <dbReference type="ARBA" id="ARBA00047422"/>
    </source>
</evidence>
<dbReference type="GO" id="GO:0003677">
    <property type="term" value="F:DNA binding"/>
    <property type="evidence" value="ECO:0007669"/>
    <property type="project" value="TreeGrafter"/>
</dbReference>
<evidence type="ECO:0000256" key="4">
    <source>
        <dbReference type="ARBA" id="ARBA00022747"/>
    </source>
</evidence>
<accession>A0A0K1EMF6</accession>
<dbReference type="GO" id="GO:0044027">
    <property type="term" value="P:negative regulation of gene expression via chromosomal CpG island methylation"/>
    <property type="evidence" value="ECO:0007669"/>
    <property type="project" value="TreeGrafter"/>
</dbReference>
<gene>
    <name evidence="9" type="ORF">CMC5_060330</name>
</gene>
<dbReference type="InterPro" id="IPR001525">
    <property type="entry name" value="C5_MeTfrase"/>
</dbReference>
<dbReference type="PATRIC" id="fig|52.7.peg.6646"/>
<dbReference type="Pfam" id="PF00145">
    <property type="entry name" value="DNA_methylase"/>
    <property type="match status" value="1"/>
</dbReference>
<dbReference type="KEGG" id="ccro:CMC5_060330"/>
<dbReference type="AlphaFoldDB" id="A0A0K1EMF6"/>
<evidence type="ECO:0000256" key="6">
    <source>
        <dbReference type="PROSITE-ProRule" id="PRU01016"/>
    </source>
</evidence>
<dbReference type="PROSITE" id="PS00094">
    <property type="entry name" value="C5_MTASE_1"/>
    <property type="match status" value="1"/>
</dbReference>
<dbReference type="GO" id="GO:0032259">
    <property type="term" value="P:methylation"/>
    <property type="evidence" value="ECO:0007669"/>
    <property type="project" value="UniProtKB-KW"/>
</dbReference>
<comment type="similarity">
    <text evidence="6 7">Belongs to the class I-like SAM-binding methyltransferase superfamily. C5-methyltransferase family.</text>
</comment>
<dbReference type="EC" id="2.1.1.37" evidence="8"/>
<protein>
    <recommendedName>
        <fullName evidence="8">Cytosine-specific methyltransferase</fullName>
        <ecNumber evidence="8">2.1.1.37</ecNumber>
    </recommendedName>
</protein>
<dbReference type="PROSITE" id="PS51679">
    <property type="entry name" value="SAM_MT_C5"/>
    <property type="match status" value="1"/>
</dbReference>
<dbReference type="EMBL" id="CP012159">
    <property type="protein sequence ID" value="AKT41822.1"/>
    <property type="molecule type" value="Genomic_DNA"/>
</dbReference>
<dbReference type="NCBIfam" id="TIGR00675">
    <property type="entry name" value="dcm"/>
    <property type="match status" value="1"/>
</dbReference>
<dbReference type="GO" id="GO:0009307">
    <property type="term" value="P:DNA restriction-modification system"/>
    <property type="evidence" value="ECO:0007669"/>
    <property type="project" value="UniProtKB-KW"/>
</dbReference>
<keyword evidence="2 6" id="KW-0808">Transferase</keyword>
<comment type="catalytic activity">
    <reaction evidence="5 8">
        <text>a 2'-deoxycytidine in DNA + S-adenosyl-L-methionine = a 5-methyl-2'-deoxycytidine in DNA + S-adenosyl-L-homocysteine + H(+)</text>
        <dbReference type="Rhea" id="RHEA:13681"/>
        <dbReference type="Rhea" id="RHEA-COMP:11369"/>
        <dbReference type="Rhea" id="RHEA-COMP:11370"/>
        <dbReference type="ChEBI" id="CHEBI:15378"/>
        <dbReference type="ChEBI" id="CHEBI:57856"/>
        <dbReference type="ChEBI" id="CHEBI:59789"/>
        <dbReference type="ChEBI" id="CHEBI:85452"/>
        <dbReference type="ChEBI" id="CHEBI:85454"/>
        <dbReference type="EC" id="2.1.1.37"/>
    </reaction>
</comment>
<dbReference type="Proteomes" id="UP000067626">
    <property type="component" value="Chromosome"/>
</dbReference>
<proteinExistence type="inferred from homology"/>
<dbReference type="PRINTS" id="PR00105">
    <property type="entry name" value="C5METTRFRASE"/>
</dbReference>
<dbReference type="Gene3D" id="3.40.50.150">
    <property type="entry name" value="Vaccinia Virus protein VP39"/>
    <property type="match status" value="1"/>
</dbReference>
<sequence length="418" mass="46564">MRMRAKPTRQVSLPYADGDGSVTPWTRGPMKTVGLFAGVGGLERGLARSGHTTELLCEIEVGAQAVLREKFRDVKLHDDVTTLRKLPRDVDLVVGGFPCQDLSQAGKTAGIEGARSGLVGEVFRLLKRHDVPWVVLENVPFMLQLSKGRAMEVIVTAIEALGYKWAYRVVDSRAFGVPQRRERVYLVATRDGDPRDVLFVDDVGEPPTEVVSWRRANGFYWTEGIRGLGWANDAVPTLKGGSTLGIPSPPAIILPNRDRDIVTPHIRDAERMQGFEAGWTEASENVMKRGHRWKLVGNAVTVDAAEWLGRRLRAPESRGRDVASKPLMRTGAWPRAAFNVGEGRHCAEISAWPERREREPMHTFLQHPPKLLSEKATGGFFSRTARSALKFPDGFLERIEHHYERMKSGHTSLEQAAV</sequence>
<feature type="active site" evidence="6">
    <location>
        <position position="99"/>
    </location>
</feature>
<dbReference type="InterPro" id="IPR029063">
    <property type="entry name" value="SAM-dependent_MTases_sf"/>
</dbReference>
<dbReference type="REBASE" id="116695">
    <property type="entry name" value="M.CcrC5ORF60330P"/>
</dbReference>
<dbReference type="PANTHER" id="PTHR10629">
    <property type="entry name" value="CYTOSINE-SPECIFIC METHYLTRANSFERASE"/>
    <property type="match status" value="1"/>
</dbReference>
<evidence type="ECO:0000313" key="10">
    <source>
        <dbReference type="Proteomes" id="UP000067626"/>
    </source>
</evidence>
<dbReference type="InterPro" id="IPR018117">
    <property type="entry name" value="C5_DNA_meth_AS"/>
</dbReference>
<name>A0A0K1EMF6_CHOCO</name>
<dbReference type="SUPFAM" id="SSF53335">
    <property type="entry name" value="S-adenosyl-L-methionine-dependent methyltransferases"/>
    <property type="match status" value="1"/>
</dbReference>
<dbReference type="GO" id="GO:0003886">
    <property type="term" value="F:DNA (cytosine-5-)-methyltransferase activity"/>
    <property type="evidence" value="ECO:0007669"/>
    <property type="project" value="UniProtKB-EC"/>
</dbReference>
<dbReference type="PANTHER" id="PTHR10629:SF50">
    <property type="entry name" value="DNA (CYTOSINE-5)-METHYLTRANSFERASE CMT3"/>
    <property type="match status" value="1"/>
</dbReference>
<organism evidence="9 10">
    <name type="scientific">Chondromyces crocatus</name>
    <dbReference type="NCBI Taxonomy" id="52"/>
    <lineage>
        <taxon>Bacteria</taxon>
        <taxon>Pseudomonadati</taxon>
        <taxon>Myxococcota</taxon>
        <taxon>Polyangia</taxon>
        <taxon>Polyangiales</taxon>
        <taxon>Polyangiaceae</taxon>
        <taxon>Chondromyces</taxon>
    </lineage>
</organism>
<evidence type="ECO:0000256" key="3">
    <source>
        <dbReference type="ARBA" id="ARBA00022691"/>
    </source>
</evidence>
<evidence type="ECO:0000256" key="1">
    <source>
        <dbReference type="ARBA" id="ARBA00022603"/>
    </source>
</evidence>
<evidence type="ECO:0000313" key="9">
    <source>
        <dbReference type="EMBL" id="AKT41822.1"/>
    </source>
</evidence>
<keyword evidence="1 6" id="KW-0489">Methyltransferase</keyword>
<evidence type="ECO:0000256" key="7">
    <source>
        <dbReference type="RuleBase" id="RU000416"/>
    </source>
</evidence>